<evidence type="ECO:0000256" key="1">
    <source>
        <dbReference type="SAM" id="Phobius"/>
    </source>
</evidence>
<feature type="transmembrane region" description="Helical" evidence="1">
    <location>
        <begin position="117"/>
        <end position="134"/>
    </location>
</feature>
<keyword evidence="1" id="KW-0812">Transmembrane</keyword>
<accession>A0A1M5CWL4</accession>
<keyword evidence="3" id="KW-1185">Reference proteome</keyword>
<reference evidence="2 3" key="1">
    <citation type="submission" date="2016-11" db="EMBL/GenBank/DDBJ databases">
        <authorList>
            <person name="Jaros S."/>
            <person name="Januszkiewicz K."/>
            <person name="Wedrychowicz H."/>
        </authorList>
    </citation>
    <scope>NUCLEOTIDE SEQUENCE [LARGE SCALE GENOMIC DNA]</scope>
    <source>
        <strain evidence="2 3">DSM 44523</strain>
    </source>
</reference>
<feature type="transmembrane region" description="Helical" evidence="1">
    <location>
        <begin position="73"/>
        <end position="97"/>
    </location>
</feature>
<feature type="transmembrane region" description="Helical" evidence="1">
    <location>
        <begin position="141"/>
        <end position="162"/>
    </location>
</feature>
<dbReference type="EMBL" id="FQVN01000004">
    <property type="protein sequence ID" value="SHF59123.1"/>
    <property type="molecule type" value="Genomic_DNA"/>
</dbReference>
<feature type="transmembrane region" description="Helical" evidence="1">
    <location>
        <begin position="168"/>
        <end position="185"/>
    </location>
</feature>
<feature type="transmembrane region" description="Helical" evidence="1">
    <location>
        <begin position="277"/>
        <end position="294"/>
    </location>
</feature>
<dbReference type="Proteomes" id="UP000184501">
    <property type="component" value="Unassembled WGS sequence"/>
</dbReference>
<dbReference type="RefSeq" id="WP_073483133.1">
    <property type="nucleotide sequence ID" value="NZ_FQVN01000004.1"/>
</dbReference>
<proteinExistence type="predicted"/>
<name>A0A1M5CWL4_STRHI</name>
<dbReference type="AlphaFoldDB" id="A0A1M5CWL4"/>
<dbReference type="OrthoDB" id="5150238at2"/>
<evidence type="ECO:0000313" key="2">
    <source>
        <dbReference type="EMBL" id="SHF59123.1"/>
    </source>
</evidence>
<feature type="transmembrane region" description="Helical" evidence="1">
    <location>
        <begin position="248"/>
        <end position="271"/>
    </location>
</feature>
<sequence>MSKLERRYRRLLACYPRDHRERNGEEMLGVLMAGAGDRRAPGWRESVDLLWGAARLHLRRVVAADGGIEPRDVLAIVSLLGPIALLTGATTGLHELGWWVQAGALSEMPWTGQIPDAPVWCVWLAVAVLSLLRLRRAAAVGAWLGTAGFVFLATVFPAQHWWTALDAGWVLLGALTAVALTWSPGPTRGRELVGGKAVATMAATVVVAVVLGVLADRYAVGELLRLVVLVVGTVAACGARSRIGRRAALVLVLPVLITWPAKALMLSALVLPAPVEVAIFYGVPVVVLLALGALPRRVRRRRPGGATS</sequence>
<dbReference type="STRING" id="2017.SAMN05444320_104201"/>
<gene>
    <name evidence="2" type="ORF">SAMN05444320_104201</name>
</gene>
<evidence type="ECO:0000313" key="3">
    <source>
        <dbReference type="Proteomes" id="UP000184501"/>
    </source>
</evidence>
<organism evidence="2 3">
    <name type="scientific">Streptoalloteichus hindustanus</name>
    <dbReference type="NCBI Taxonomy" id="2017"/>
    <lineage>
        <taxon>Bacteria</taxon>
        <taxon>Bacillati</taxon>
        <taxon>Actinomycetota</taxon>
        <taxon>Actinomycetes</taxon>
        <taxon>Pseudonocardiales</taxon>
        <taxon>Pseudonocardiaceae</taxon>
        <taxon>Streptoalloteichus</taxon>
    </lineage>
</organism>
<keyword evidence="1" id="KW-1133">Transmembrane helix</keyword>
<keyword evidence="1" id="KW-0472">Membrane</keyword>
<protein>
    <submittedName>
        <fullName evidence="2">Uncharacterized protein</fullName>
    </submittedName>
</protein>
<feature type="transmembrane region" description="Helical" evidence="1">
    <location>
        <begin position="197"/>
        <end position="217"/>
    </location>
</feature>
<feature type="transmembrane region" description="Helical" evidence="1">
    <location>
        <begin position="223"/>
        <end position="241"/>
    </location>
</feature>